<dbReference type="Gene3D" id="3.40.50.11720">
    <property type="entry name" value="3-Deoxy-D-manno-octulosonic-acid transferase, N-terminal domain"/>
    <property type="match status" value="1"/>
</dbReference>
<evidence type="ECO:0000256" key="6">
    <source>
        <dbReference type="ARBA" id="ARBA00022519"/>
    </source>
</evidence>
<proteinExistence type="inferred from homology"/>
<evidence type="ECO:0000313" key="17">
    <source>
        <dbReference type="Proteomes" id="UP000004931"/>
    </source>
</evidence>
<sequence>MIARYIYTLIFYLAIPLVMIRLFYRALKSPAYWPRIPERFGVTPSPMLHNSIWVHAVSVGETIAAVPLIKQLQQRYPESSVVITTMTPTGSARVSALLGDSVFHVYSPYDLPVAINAFLKRIQPKLLIIMETELWPNTIYACSQRSIPVVLANARLSEKSAAGYQRFGPLTQPMLGALSKVVAQSQADADRFLALGLNSAQIQVSGSIKFDISISETLQDQSRRLKDHWTGKGKKLIWIAASTREGEDATILRAFEQLAERWPNLLLLLVPRHPERFKQVAELSRRAGFNTMLRSSADTLSEQTQVIIGDTMGELLLFYGCADIAFVGGSLVDTGGHNMLEAAAWGLPIITGESNFNFAEISQLLQANSALVTVNDSESLAEQVGLFIDSPEHRSETGDRAKAVIASNRGSLDRLLDAINEFM</sequence>
<dbReference type="AlphaFoldDB" id="A0Y9J6"/>
<comment type="similarity">
    <text evidence="3">Belongs to the glycosyltransferase group 1 family. Glycosyltransferase 30 subfamily.</text>
</comment>
<dbReference type="GO" id="GO:0005886">
    <property type="term" value="C:plasma membrane"/>
    <property type="evidence" value="ECO:0007669"/>
    <property type="project" value="UniProtKB-SubCell"/>
</dbReference>
<keyword evidence="17" id="KW-1185">Reference proteome</keyword>
<dbReference type="InterPro" id="IPR039901">
    <property type="entry name" value="Kdotransferase"/>
</dbReference>
<evidence type="ECO:0000256" key="2">
    <source>
        <dbReference type="ARBA" id="ARBA00004713"/>
    </source>
</evidence>
<protein>
    <recommendedName>
        <fullName evidence="5 13">3-deoxy-D-manno-octulosonic acid transferase</fullName>
        <shortName evidence="13">Kdo transferase</shortName>
        <ecNumber evidence="4 13">2.4.99.12</ecNumber>
    </recommendedName>
    <alternativeName>
        <fullName evidence="9 13">Lipid IV(A) 3-deoxy-D-manno-octulosonic acid transferase</fullName>
    </alternativeName>
</protein>
<evidence type="ECO:0000259" key="15">
    <source>
        <dbReference type="Pfam" id="PF04413"/>
    </source>
</evidence>
<evidence type="ECO:0000256" key="7">
    <source>
        <dbReference type="ARBA" id="ARBA00022679"/>
    </source>
</evidence>
<feature type="domain" description="Glycosyl transferase family 1" evidence="14">
    <location>
        <begin position="251"/>
        <end position="402"/>
    </location>
</feature>
<feature type="active site" description="Proton acceptor" evidence="11">
    <location>
        <position position="61"/>
    </location>
</feature>
<evidence type="ECO:0000256" key="8">
    <source>
        <dbReference type="ARBA" id="ARBA00022968"/>
    </source>
</evidence>
<keyword evidence="13" id="KW-1003">Cell membrane</keyword>
<feature type="domain" description="3-deoxy-D-manno-octulosonic-acid transferase N-terminal" evidence="15">
    <location>
        <begin position="35"/>
        <end position="212"/>
    </location>
</feature>
<reference evidence="16 17" key="1">
    <citation type="journal article" date="2010" name="J. Bacteriol.">
        <title>Genome sequence of the oligotrophic marine Gammaproteobacterium HTCC2143, isolated from the Oregon Coast.</title>
        <authorList>
            <person name="Oh H.M."/>
            <person name="Kang I."/>
            <person name="Ferriera S."/>
            <person name="Giovannoni S.J."/>
            <person name="Cho J.C."/>
        </authorList>
    </citation>
    <scope>NUCLEOTIDE SEQUENCE [LARGE SCALE GENOMIC DNA]</scope>
    <source>
        <strain evidence="16 17">HTCC2143</strain>
    </source>
</reference>
<dbReference type="InterPro" id="IPR038107">
    <property type="entry name" value="Glycos_transf_N_sf"/>
</dbReference>
<dbReference type="NCBIfam" id="NF004388">
    <property type="entry name" value="PRK05749.1-4"/>
    <property type="match status" value="1"/>
</dbReference>
<dbReference type="eggNOG" id="COG1519">
    <property type="taxonomic scope" value="Bacteria"/>
</dbReference>
<dbReference type="GO" id="GO:0009244">
    <property type="term" value="P:lipopolysaccharide core region biosynthetic process"/>
    <property type="evidence" value="ECO:0007669"/>
    <property type="project" value="UniProtKB-UniRule"/>
</dbReference>
<dbReference type="InterPro" id="IPR007507">
    <property type="entry name" value="Glycos_transf_N"/>
</dbReference>
<keyword evidence="6" id="KW-0997">Cell inner membrane</keyword>
<dbReference type="EC" id="2.4.99.12" evidence="4 13"/>
<keyword evidence="13" id="KW-0472">Membrane</keyword>
<dbReference type="Pfam" id="PF04413">
    <property type="entry name" value="Glycos_transf_N"/>
    <property type="match status" value="1"/>
</dbReference>
<dbReference type="FunFam" id="3.40.50.11720:FF:000001">
    <property type="entry name" value="3-deoxy-D-manno-octulosonic acid transferase"/>
    <property type="match status" value="1"/>
</dbReference>
<evidence type="ECO:0000259" key="14">
    <source>
        <dbReference type="Pfam" id="PF00534"/>
    </source>
</evidence>
<dbReference type="FunFam" id="3.40.50.2000:FF:000032">
    <property type="entry name" value="3-deoxy-D-manno-octulosonic acid transferase"/>
    <property type="match status" value="1"/>
</dbReference>
<comment type="function">
    <text evidence="13">Involved in lipopolysaccharide (LPS) biosynthesis. Catalyzes the transfer of 3-deoxy-D-manno-octulosonate (Kdo) residue(s) from CMP-Kdo to lipid IV(A), the tetraacyldisaccharide-1,4'-bisphosphate precursor of lipid A.</text>
</comment>
<comment type="subcellular location">
    <subcellularLocation>
        <location evidence="1">Cell inner membrane</location>
        <topology evidence="1">Single-pass membrane protein</topology>
        <orientation evidence="1">Cytoplasmic side</orientation>
    </subcellularLocation>
    <subcellularLocation>
        <location evidence="13">Cell membrane</location>
    </subcellularLocation>
</comment>
<keyword evidence="13" id="KW-0812">Transmembrane</keyword>
<evidence type="ECO:0000256" key="5">
    <source>
        <dbReference type="ARBA" id="ARBA00019077"/>
    </source>
</evidence>
<comment type="catalytic activity">
    <reaction evidence="10 13">
        <text>lipid IVA (E. coli) + CMP-3-deoxy-beta-D-manno-octulosonate = alpha-Kdo-(2-&gt;6)-lipid IVA (E. coli) + CMP + H(+)</text>
        <dbReference type="Rhea" id="RHEA:28066"/>
        <dbReference type="ChEBI" id="CHEBI:15378"/>
        <dbReference type="ChEBI" id="CHEBI:58603"/>
        <dbReference type="ChEBI" id="CHEBI:60364"/>
        <dbReference type="ChEBI" id="CHEBI:60377"/>
        <dbReference type="ChEBI" id="CHEBI:85987"/>
        <dbReference type="EC" id="2.4.99.12"/>
    </reaction>
</comment>
<feature type="transmembrane region" description="Helical" evidence="13">
    <location>
        <begin position="6"/>
        <end position="24"/>
    </location>
</feature>
<comment type="pathway">
    <text evidence="2 13">Bacterial outer membrane biogenesis; LPS core biosynthesis.</text>
</comment>
<dbReference type="EMBL" id="AAVT01000001">
    <property type="protein sequence ID" value="EAW32800.1"/>
    <property type="molecule type" value="Genomic_DNA"/>
</dbReference>
<dbReference type="Pfam" id="PF00534">
    <property type="entry name" value="Glycos_transf_1"/>
    <property type="match status" value="1"/>
</dbReference>
<dbReference type="UniPathway" id="UPA00958"/>
<dbReference type="Proteomes" id="UP000004931">
    <property type="component" value="Unassembled WGS sequence"/>
</dbReference>
<dbReference type="STRING" id="247633.GP2143_16131"/>
<comment type="caution">
    <text evidence="16">The sequence shown here is derived from an EMBL/GenBank/DDBJ whole genome shotgun (WGS) entry which is preliminary data.</text>
</comment>
<dbReference type="PANTHER" id="PTHR42755">
    <property type="entry name" value="3-DEOXY-MANNO-OCTULOSONATE CYTIDYLYLTRANSFERASE"/>
    <property type="match status" value="1"/>
</dbReference>
<evidence type="ECO:0000256" key="3">
    <source>
        <dbReference type="ARBA" id="ARBA00006380"/>
    </source>
</evidence>
<dbReference type="GO" id="GO:0043842">
    <property type="term" value="F:Kdo transferase activity"/>
    <property type="evidence" value="ECO:0007669"/>
    <property type="project" value="UniProtKB-EC"/>
</dbReference>
<evidence type="ECO:0000256" key="10">
    <source>
        <dbReference type="ARBA" id="ARBA00049183"/>
    </source>
</evidence>
<keyword evidence="8" id="KW-0735">Signal-anchor</keyword>
<dbReference type="Gene3D" id="3.40.50.2000">
    <property type="entry name" value="Glycogen Phosphorylase B"/>
    <property type="match status" value="1"/>
</dbReference>
<evidence type="ECO:0000256" key="4">
    <source>
        <dbReference type="ARBA" id="ARBA00012621"/>
    </source>
</evidence>
<keyword evidence="13" id="KW-1133">Transmembrane helix</keyword>
<evidence type="ECO:0000256" key="9">
    <source>
        <dbReference type="ARBA" id="ARBA00031445"/>
    </source>
</evidence>
<evidence type="ECO:0000313" key="16">
    <source>
        <dbReference type="EMBL" id="EAW32800.1"/>
    </source>
</evidence>
<dbReference type="SUPFAM" id="SSF53756">
    <property type="entry name" value="UDP-Glycosyltransferase/glycogen phosphorylase"/>
    <property type="match status" value="1"/>
</dbReference>
<accession>A0Y9J6</accession>
<gene>
    <name evidence="16" type="ORF">GP2143_16131</name>
</gene>
<evidence type="ECO:0000256" key="12">
    <source>
        <dbReference type="PIRSR" id="PIRSR639901-2"/>
    </source>
</evidence>
<evidence type="ECO:0000256" key="13">
    <source>
        <dbReference type="RuleBase" id="RU365103"/>
    </source>
</evidence>
<dbReference type="PANTHER" id="PTHR42755:SF1">
    <property type="entry name" value="3-DEOXY-D-MANNO-OCTULOSONIC ACID TRANSFERASE, MITOCHONDRIAL-RELATED"/>
    <property type="match status" value="1"/>
</dbReference>
<feature type="site" description="Transition state stabilizer" evidence="12">
    <location>
        <position position="209"/>
    </location>
</feature>
<evidence type="ECO:0000256" key="1">
    <source>
        <dbReference type="ARBA" id="ARBA00004388"/>
    </source>
</evidence>
<name>A0Y9J6_9GAMM</name>
<dbReference type="InterPro" id="IPR001296">
    <property type="entry name" value="Glyco_trans_1"/>
</dbReference>
<keyword evidence="13" id="KW-0448">Lipopolysaccharide biosynthesis</keyword>
<feature type="site" description="Transition state stabilizer" evidence="12">
    <location>
        <position position="131"/>
    </location>
</feature>
<dbReference type="GO" id="GO:0009245">
    <property type="term" value="P:lipid A biosynthetic process"/>
    <property type="evidence" value="ECO:0007669"/>
    <property type="project" value="TreeGrafter"/>
</dbReference>
<organism evidence="16 17">
    <name type="scientific">marine gamma proteobacterium HTCC2143</name>
    <dbReference type="NCBI Taxonomy" id="247633"/>
    <lineage>
        <taxon>Bacteria</taxon>
        <taxon>Pseudomonadati</taxon>
        <taxon>Pseudomonadota</taxon>
        <taxon>Gammaproteobacteria</taxon>
        <taxon>Cellvibrionales</taxon>
        <taxon>Spongiibacteraceae</taxon>
        <taxon>BD1-7 clade</taxon>
    </lineage>
</organism>
<evidence type="ECO:0000256" key="11">
    <source>
        <dbReference type="PIRSR" id="PIRSR639901-1"/>
    </source>
</evidence>
<keyword evidence="7 13" id="KW-0808">Transferase</keyword>